<proteinExistence type="predicted"/>
<keyword evidence="2" id="KW-1185">Reference proteome</keyword>
<dbReference type="EMBL" id="FQWQ01000001">
    <property type="protein sequence ID" value="SHG95108.1"/>
    <property type="molecule type" value="Genomic_DNA"/>
</dbReference>
<accession>A0A1M5P032</accession>
<dbReference type="RefSeq" id="WP_073134274.1">
    <property type="nucleotide sequence ID" value="NZ_FQWQ01000001.1"/>
</dbReference>
<dbReference type="OrthoDB" id="981538at2"/>
<protein>
    <submittedName>
        <fullName evidence="1">Uncharacterized protein</fullName>
    </submittedName>
</protein>
<dbReference type="Proteomes" id="UP000184212">
    <property type="component" value="Unassembled WGS sequence"/>
</dbReference>
<name>A0A1M5P032_9BACT</name>
<sequence>MSHVKFDSAVKQNPTQEKIVNAKVEKFSDAVTLILRAEAATKMKKLVYVFINVRQLTPTTFNYTVDDSRDKISSSAHASIKMKFEEIFNA</sequence>
<evidence type="ECO:0000313" key="1">
    <source>
        <dbReference type="EMBL" id="SHG95108.1"/>
    </source>
</evidence>
<reference evidence="1 2" key="1">
    <citation type="submission" date="2016-11" db="EMBL/GenBank/DDBJ databases">
        <authorList>
            <person name="Jaros S."/>
            <person name="Januszkiewicz K."/>
            <person name="Wedrychowicz H."/>
        </authorList>
    </citation>
    <scope>NUCLEOTIDE SEQUENCE [LARGE SCALE GENOMIC DNA]</scope>
    <source>
        <strain evidence="1 2">DSM 24574</strain>
    </source>
</reference>
<gene>
    <name evidence="1" type="ORF">SAMN04488109_2605</name>
</gene>
<dbReference type="STRING" id="947013.SAMN04488109_2605"/>
<organism evidence="1 2">
    <name type="scientific">Chryseolinea serpens</name>
    <dbReference type="NCBI Taxonomy" id="947013"/>
    <lineage>
        <taxon>Bacteria</taxon>
        <taxon>Pseudomonadati</taxon>
        <taxon>Bacteroidota</taxon>
        <taxon>Cytophagia</taxon>
        <taxon>Cytophagales</taxon>
        <taxon>Fulvivirgaceae</taxon>
        <taxon>Chryseolinea</taxon>
    </lineage>
</organism>
<dbReference type="AlphaFoldDB" id="A0A1M5P032"/>
<evidence type="ECO:0000313" key="2">
    <source>
        <dbReference type="Proteomes" id="UP000184212"/>
    </source>
</evidence>